<evidence type="ECO:0000313" key="3">
    <source>
        <dbReference type="Proteomes" id="UP000324800"/>
    </source>
</evidence>
<dbReference type="OrthoDB" id="5979581at2759"/>
<dbReference type="PROSITE" id="PS50011">
    <property type="entry name" value="PROTEIN_KINASE_DOM"/>
    <property type="match status" value="1"/>
</dbReference>
<feature type="non-terminal residue" evidence="2">
    <location>
        <position position="140"/>
    </location>
</feature>
<organism evidence="2 3">
    <name type="scientific">Streblomastix strix</name>
    <dbReference type="NCBI Taxonomy" id="222440"/>
    <lineage>
        <taxon>Eukaryota</taxon>
        <taxon>Metamonada</taxon>
        <taxon>Preaxostyla</taxon>
        <taxon>Oxymonadida</taxon>
        <taxon>Streblomastigidae</taxon>
        <taxon>Streblomastix</taxon>
    </lineage>
</organism>
<dbReference type="GO" id="GO:0004672">
    <property type="term" value="F:protein kinase activity"/>
    <property type="evidence" value="ECO:0007669"/>
    <property type="project" value="InterPro"/>
</dbReference>
<dbReference type="Proteomes" id="UP000324800">
    <property type="component" value="Unassembled WGS sequence"/>
</dbReference>
<evidence type="ECO:0000313" key="2">
    <source>
        <dbReference type="EMBL" id="KAA6359168.1"/>
    </source>
</evidence>
<dbReference type="InterPro" id="IPR000719">
    <property type="entry name" value="Prot_kinase_dom"/>
</dbReference>
<name>A0A5J4TLI4_9EUKA</name>
<dbReference type="AlphaFoldDB" id="A0A5J4TLI4"/>
<dbReference type="PANTHER" id="PTHR11909">
    <property type="entry name" value="CASEIN KINASE-RELATED"/>
    <property type="match status" value="1"/>
</dbReference>
<dbReference type="Gene3D" id="1.10.510.10">
    <property type="entry name" value="Transferase(Phosphotransferase) domain 1"/>
    <property type="match status" value="1"/>
</dbReference>
<dbReference type="InterPro" id="IPR050235">
    <property type="entry name" value="CK1_Ser-Thr_kinase"/>
</dbReference>
<feature type="domain" description="Protein kinase" evidence="1">
    <location>
        <begin position="18"/>
        <end position="140"/>
    </location>
</feature>
<gene>
    <name evidence="2" type="ORF">EZS28_045305</name>
</gene>
<sequence length="140" mass="15988">MTQKEFPIKVGEVINGTYTLVRKLSQGKRCTIFCATDQQLRQVVIKLEKDTEGQISVCIEGAIIKIIGDTNRFPKIFQYGSYKNYKFLAMELMGPNLIDLVNYNKHGKFSLHSVLKFGIQAIKSIQIVHNKGFIHRDIKP</sequence>
<reference evidence="2 3" key="1">
    <citation type="submission" date="2019-03" db="EMBL/GenBank/DDBJ databases">
        <title>Single cell metagenomics reveals metabolic interactions within the superorganism composed of flagellate Streblomastix strix and complex community of Bacteroidetes bacteria on its surface.</title>
        <authorList>
            <person name="Treitli S.C."/>
            <person name="Kolisko M."/>
            <person name="Husnik F."/>
            <person name="Keeling P."/>
            <person name="Hampl V."/>
        </authorList>
    </citation>
    <scope>NUCLEOTIDE SEQUENCE [LARGE SCALE GENOMIC DNA]</scope>
    <source>
        <strain evidence="2">ST1C</strain>
    </source>
</reference>
<dbReference type="GO" id="GO:0005524">
    <property type="term" value="F:ATP binding"/>
    <property type="evidence" value="ECO:0007669"/>
    <property type="project" value="InterPro"/>
</dbReference>
<evidence type="ECO:0000259" key="1">
    <source>
        <dbReference type="PROSITE" id="PS50011"/>
    </source>
</evidence>
<comment type="caution">
    <text evidence="2">The sequence shown here is derived from an EMBL/GenBank/DDBJ whole genome shotgun (WGS) entry which is preliminary data.</text>
</comment>
<accession>A0A5J4TLI4</accession>
<dbReference type="InterPro" id="IPR011009">
    <property type="entry name" value="Kinase-like_dom_sf"/>
</dbReference>
<protein>
    <recommendedName>
        <fullName evidence="1">Protein kinase domain-containing protein</fullName>
    </recommendedName>
</protein>
<proteinExistence type="predicted"/>
<dbReference type="EMBL" id="SNRW01028814">
    <property type="protein sequence ID" value="KAA6359168.1"/>
    <property type="molecule type" value="Genomic_DNA"/>
</dbReference>
<dbReference type="SUPFAM" id="SSF56112">
    <property type="entry name" value="Protein kinase-like (PK-like)"/>
    <property type="match status" value="1"/>
</dbReference>